<feature type="domain" description="CoA carboxyltransferase C-terminal" evidence="4">
    <location>
        <begin position="289"/>
        <end position="536"/>
    </location>
</feature>
<feature type="compositionally biased region" description="Polar residues" evidence="2">
    <location>
        <begin position="12"/>
        <end position="24"/>
    </location>
</feature>
<dbReference type="PANTHER" id="PTHR43842">
    <property type="entry name" value="PROPIONYL-COA CARBOXYLASE BETA CHAIN"/>
    <property type="match status" value="1"/>
</dbReference>
<dbReference type="InterPro" id="IPR000438">
    <property type="entry name" value="Acetyl_CoA_COase_Trfase_b_su"/>
</dbReference>
<feature type="domain" description="CoA carboxyltransferase N-terminal" evidence="3">
    <location>
        <begin position="24"/>
        <end position="280"/>
    </location>
</feature>
<dbReference type="PROSITE" id="PS50989">
    <property type="entry name" value="COA_CT_CTER"/>
    <property type="match status" value="1"/>
</dbReference>
<protein>
    <submittedName>
        <fullName evidence="5">Propionyl-CoA carboxylase beta chain</fullName>
        <ecNumber evidence="5">6.4.1.3</ecNumber>
    </submittedName>
</protein>
<dbReference type="InterPro" id="IPR029045">
    <property type="entry name" value="ClpP/crotonase-like_dom_sf"/>
</dbReference>
<dbReference type="GO" id="GO:0003989">
    <property type="term" value="F:acetyl-CoA carboxylase activity"/>
    <property type="evidence" value="ECO:0007669"/>
    <property type="project" value="InterPro"/>
</dbReference>
<dbReference type="RefSeq" id="WP_183641585.1">
    <property type="nucleotide sequence ID" value="NZ_JACHBL010000001.1"/>
</dbReference>
<evidence type="ECO:0000259" key="4">
    <source>
        <dbReference type="PROSITE" id="PS50989"/>
    </source>
</evidence>
<evidence type="ECO:0000256" key="2">
    <source>
        <dbReference type="SAM" id="MobiDB-lite"/>
    </source>
</evidence>
<comment type="caution">
    <text evidence="5">The sequence shown here is derived from an EMBL/GenBank/DDBJ whole genome shotgun (WGS) entry which is preliminary data.</text>
</comment>
<evidence type="ECO:0000313" key="5">
    <source>
        <dbReference type="EMBL" id="MBB5598196.1"/>
    </source>
</evidence>
<keyword evidence="5" id="KW-0436">Ligase</keyword>
<dbReference type="PRINTS" id="PR01070">
    <property type="entry name" value="ACCCTRFRASEB"/>
</dbReference>
<dbReference type="PROSITE" id="PS50980">
    <property type="entry name" value="COA_CT_NTER"/>
    <property type="match status" value="1"/>
</dbReference>
<dbReference type="FunFam" id="3.90.226.10:FF:000016">
    <property type="entry name" value="Propionyl-CoA carboxylase, beta subunit"/>
    <property type="match status" value="1"/>
</dbReference>
<dbReference type="EC" id="6.4.1.3" evidence="5"/>
<dbReference type="GO" id="GO:0006633">
    <property type="term" value="P:fatty acid biosynthetic process"/>
    <property type="evidence" value="ECO:0007669"/>
    <property type="project" value="InterPro"/>
</dbReference>
<dbReference type="AlphaFoldDB" id="A0A7W8YB03"/>
<dbReference type="EMBL" id="JACHBL010000001">
    <property type="protein sequence ID" value="MBB5598196.1"/>
    <property type="molecule type" value="Genomic_DNA"/>
</dbReference>
<dbReference type="InterPro" id="IPR034733">
    <property type="entry name" value="AcCoA_carboxyl_beta"/>
</dbReference>
<sequence length="543" mass="58396">MTAPAANANAASSGEESPIDLTTTAGKIAEFRRREALSQLPSGQAAVDKQHERGKHTARERIDLLLDEGSFVEFDALAIHRTSAFGMDKKRPLGDGVVSGYGTVDGRLVAVYSQDFTVYGGSLSQVNGEKIVKVQEFALRNACPVIGINDGGGARIQEGVASLAMFADIFRNNVHSSGVIPQISLIMGPCAGGAAYSPALTDYVVMVDKTSHMFITGPDVIKTVTGEEVDMETLGGARQHNAVTGTATYLADDEEDAIDFVKELLDFLPSSNLSPTPMEGFEENLEITEEDEALDLLIPDSANQPYDMREVIEAIVDDGHFLEMQSLYAPNVLIGYARVEGRPIGIVANQPMQFAGTLDIAASEKAARFVRNCDAFNIPILTLVDVPGFLPGTDQEFQGIIRRGAKLLYAYAEATVPKITIITRKAYGGAYIVMGSKKLGADLNFAWPTAQIGVMGAQGAVNILYRRDLAAVEAEGGDVEARRTEVIEGYEAELLNPYQAAELGYLDAVIAPQNTRLRVVHGLRALRDKHVANPAKKHGNIPL</sequence>
<evidence type="ECO:0000256" key="1">
    <source>
        <dbReference type="ARBA" id="ARBA00006102"/>
    </source>
</evidence>
<feature type="compositionally biased region" description="Low complexity" evidence="2">
    <location>
        <begin position="1"/>
        <end position="11"/>
    </location>
</feature>
<evidence type="ECO:0000313" key="6">
    <source>
        <dbReference type="Proteomes" id="UP000523863"/>
    </source>
</evidence>
<dbReference type="GO" id="GO:0015977">
    <property type="term" value="P:carbon fixation"/>
    <property type="evidence" value="ECO:0007669"/>
    <property type="project" value="UniProtKB-ARBA"/>
</dbReference>
<dbReference type="Proteomes" id="UP000523863">
    <property type="component" value="Unassembled WGS sequence"/>
</dbReference>
<dbReference type="GO" id="GO:0004658">
    <property type="term" value="F:propionyl-CoA carboxylase activity"/>
    <property type="evidence" value="ECO:0007669"/>
    <property type="project" value="UniProtKB-EC"/>
</dbReference>
<dbReference type="InterPro" id="IPR051047">
    <property type="entry name" value="AccD/PCCB"/>
</dbReference>
<proteinExistence type="inferred from homology"/>
<reference evidence="5 6" key="1">
    <citation type="submission" date="2020-08" db="EMBL/GenBank/DDBJ databases">
        <title>Sequencing the genomes of 1000 actinobacteria strains.</title>
        <authorList>
            <person name="Klenk H.-P."/>
        </authorList>
    </citation>
    <scope>NUCLEOTIDE SEQUENCE [LARGE SCALE GENOMIC DNA]</scope>
    <source>
        <strain evidence="5 6">DSM 23694</strain>
    </source>
</reference>
<gene>
    <name evidence="5" type="ORF">BKA12_001276</name>
</gene>
<dbReference type="PANTHER" id="PTHR43842:SF2">
    <property type="entry name" value="PROPIONYL-COA CARBOXYLASE BETA CHAIN, MITOCHONDRIAL"/>
    <property type="match status" value="1"/>
</dbReference>
<dbReference type="Pfam" id="PF01039">
    <property type="entry name" value="Carboxyl_trans"/>
    <property type="match status" value="1"/>
</dbReference>
<accession>A0A7W8YB03</accession>
<keyword evidence="6" id="KW-1185">Reference proteome</keyword>
<dbReference type="Gene3D" id="3.90.226.10">
    <property type="entry name" value="2-enoyl-CoA Hydratase, Chain A, domain 1"/>
    <property type="match status" value="2"/>
</dbReference>
<dbReference type="InterPro" id="IPR011763">
    <property type="entry name" value="COA_CT_C"/>
</dbReference>
<dbReference type="FunFam" id="3.90.226.10:FF:000017">
    <property type="entry name" value="Propionyl-CoA carboxylase subunit beta 5"/>
    <property type="match status" value="1"/>
</dbReference>
<organism evidence="5 6">
    <name type="scientific">Neomicrococcus lactis</name>
    <dbReference type="NCBI Taxonomy" id="732241"/>
    <lineage>
        <taxon>Bacteria</taxon>
        <taxon>Bacillati</taxon>
        <taxon>Actinomycetota</taxon>
        <taxon>Actinomycetes</taxon>
        <taxon>Micrococcales</taxon>
        <taxon>Micrococcaceae</taxon>
        <taxon>Neomicrococcus</taxon>
    </lineage>
</organism>
<comment type="similarity">
    <text evidence="1">Belongs to the AccD/PCCB family.</text>
</comment>
<dbReference type="GO" id="GO:0009317">
    <property type="term" value="C:acetyl-CoA carboxylase complex"/>
    <property type="evidence" value="ECO:0007669"/>
    <property type="project" value="InterPro"/>
</dbReference>
<feature type="region of interest" description="Disordered" evidence="2">
    <location>
        <begin position="1"/>
        <end position="24"/>
    </location>
</feature>
<name>A0A7W8YB03_9MICC</name>
<dbReference type="SUPFAM" id="SSF52096">
    <property type="entry name" value="ClpP/crotonase"/>
    <property type="match status" value="2"/>
</dbReference>
<dbReference type="InterPro" id="IPR011762">
    <property type="entry name" value="COA_CT_N"/>
</dbReference>
<evidence type="ECO:0000259" key="3">
    <source>
        <dbReference type="PROSITE" id="PS50980"/>
    </source>
</evidence>